<accession>A0A3Q0FCF7</accession>
<keyword evidence="6" id="KW-1185">Reference proteome</keyword>
<reference evidence="7" key="2">
    <citation type="submission" date="2025-08" db="UniProtKB">
        <authorList>
            <consortium name="RefSeq"/>
        </authorList>
    </citation>
    <scope>IDENTIFICATION</scope>
    <source>
        <tissue evidence="7">Leaf</tissue>
    </source>
</reference>
<protein>
    <submittedName>
        <fullName evidence="7">Probable ATP-dependent RNA helicase ddx56</fullName>
    </submittedName>
</protein>
<dbReference type="InterPro" id="IPR041118">
    <property type="entry name" value="Rx_N"/>
</dbReference>
<keyword evidence="7" id="KW-0067">ATP-binding</keyword>
<evidence type="ECO:0000256" key="1">
    <source>
        <dbReference type="ARBA" id="ARBA00022737"/>
    </source>
</evidence>
<dbReference type="GO" id="GO:0000166">
    <property type="term" value="F:nucleotide binding"/>
    <property type="evidence" value="ECO:0007669"/>
    <property type="project" value="UniProtKB-KW"/>
</dbReference>
<evidence type="ECO:0000256" key="2">
    <source>
        <dbReference type="ARBA" id="ARBA00022741"/>
    </source>
</evidence>
<dbReference type="InterPro" id="IPR016024">
    <property type="entry name" value="ARM-type_fold"/>
</dbReference>
<dbReference type="CDD" id="cd14798">
    <property type="entry name" value="RX-CC_like"/>
    <property type="match status" value="1"/>
</dbReference>
<dbReference type="GO" id="GO:0006952">
    <property type="term" value="P:defense response"/>
    <property type="evidence" value="ECO:0007669"/>
    <property type="project" value="UniProtKB-KW"/>
</dbReference>
<dbReference type="OrthoDB" id="1933539at2759"/>
<dbReference type="SUPFAM" id="SSF48371">
    <property type="entry name" value="ARM repeat"/>
    <property type="match status" value="1"/>
</dbReference>
<dbReference type="RefSeq" id="XP_022640304.1">
    <property type="nucleotide sequence ID" value="XM_022784583.1"/>
</dbReference>
<keyword evidence="1" id="KW-0677">Repeat</keyword>
<dbReference type="KEGG" id="vra:111242247"/>
<evidence type="ECO:0000256" key="3">
    <source>
        <dbReference type="ARBA" id="ARBA00022821"/>
    </source>
</evidence>
<dbReference type="Proteomes" id="UP000087766">
    <property type="component" value="Chromosome 8"/>
</dbReference>
<dbReference type="GeneID" id="111242247"/>
<reference evidence="6" key="1">
    <citation type="journal article" date="2014" name="Nat. Commun.">
        <title>Genome sequence of mungbean and insights into evolution within Vigna species.</title>
        <authorList>
            <person name="Kang Y.J."/>
            <person name="Kim S.K."/>
            <person name="Kim M.Y."/>
            <person name="Lestari P."/>
            <person name="Kim K.H."/>
            <person name="Ha B.K."/>
            <person name="Jun T.H."/>
            <person name="Hwang W.J."/>
            <person name="Lee T."/>
            <person name="Lee J."/>
            <person name="Shim S."/>
            <person name="Yoon M.Y."/>
            <person name="Jang Y.E."/>
            <person name="Han K.S."/>
            <person name="Taeprayoon P."/>
            <person name="Yoon N."/>
            <person name="Somta P."/>
            <person name="Tanya P."/>
            <person name="Kim K.S."/>
            <person name="Gwag J.G."/>
            <person name="Moon J.K."/>
            <person name="Lee Y.H."/>
            <person name="Park B.S."/>
            <person name="Bombarely A."/>
            <person name="Doyle J.J."/>
            <person name="Jackson S.A."/>
            <person name="Schafleitner R."/>
            <person name="Srinives P."/>
            <person name="Varshney R.K."/>
            <person name="Lee S.H."/>
        </authorList>
    </citation>
    <scope>NUCLEOTIDE SEQUENCE [LARGE SCALE GENOMIC DNA]</scope>
    <source>
        <strain evidence="6">cv. VC1973A</strain>
    </source>
</reference>
<feature type="domain" description="Disease resistance N-terminal" evidence="5">
    <location>
        <begin position="10"/>
        <end position="95"/>
    </location>
</feature>
<proteinExistence type="predicted"/>
<evidence type="ECO:0000259" key="5">
    <source>
        <dbReference type="Pfam" id="PF18052"/>
    </source>
</evidence>
<dbReference type="Gene3D" id="1.20.5.4130">
    <property type="match status" value="1"/>
</dbReference>
<sequence length="179" mass="20472">MAESLLFSFAESVLGKLATAAVQEASLALGVHSELQQMKENMAIIKGVLLDAEKKTTQSSGLSQWLRQVKRVFSDAEDIVDDFECETLRKHVVNTYGSFSRKLEMTGCPELWKKFKPEVGSDWDKISFIKDVYNNEEEEEDEEDEEEEDEEEDEEDEDSAKDGKEDDEEEYSHNNTIKS</sequence>
<dbReference type="STRING" id="3916.A0A3Q0FCF7"/>
<dbReference type="GO" id="GO:0004386">
    <property type="term" value="F:helicase activity"/>
    <property type="evidence" value="ECO:0007669"/>
    <property type="project" value="UniProtKB-KW"/>
</dbReference>
<name>A0A3Q0FCF7_VIGRR</name>
<dbReference type="Pfam" id="PF18052">
    <property type="entry name" value="Rx_N"/>
    <property type="match status" value="1"/>
</dbReference>
<keyword evidence="7" id="KW-0378">Hydrolase</keyword>
<dbReference type="InterPro" id="IPR038005">
    <property type="entry name" value="RX-like_CC"/>
</dbReference>
<gene>
    <name evidence="7" type="primary">LOC111242247</name>
</gene>
<feature type="compositionally biased region" description="Acidic residues" evidence="4">
    <location>
        <begin position="134"/>
        <end position="170"/>
    </location>
</feature>
<feature type="region of interest" description="Disordered" evidence="4">
    <location>
        <begin position="130"/>
        <end position="179"/>
    </location>
</feature>
<dbReference type="AlphaFoldDB" id="A0A3Q0FCF7"/>
<organism evidence="6 7">
    <name type="scientific">Vigna radiata var. radiata</name>
    <name type="common">Mung bean</name>
    <name type="synonym">Phaseolus aureus</name>
    <dbReference type="NCBI Taxonomy" id="3916"/>
    <lineage>
        <taxon>Eukaryota</taxon>
        <taxon>Viridiplantae</taxon>
        <taxon>Streptophyta</taxon>
        <taxon>Embryophyta</taxon>
        <taxon>Tracheophyta</taxon>
        <taxon>Spermatophyta</taxon>
        <taxon>Magnoliopsida</taxon>
        <taxon>eudicotyledons</taxon>
        <taxon>Gunneridae</taxon>
        <taxon>Pentapetalae</taxon>
        <taxon>rosids</taxon>
        <taxon>fabids</taxon>
        <taxon>Fabales</taxon>
        <taxon>Fabaceae</taxon>
        <taxon>Papilionoideae</taxon>
        <taxon>50 kb inversion clade</taxon>
        <taxon>NPAAA clade</taxon>
        <taxon>indigoferoid/millettioid clade</taxon>
        <taxon>Phaseoleae</taxon>
        <taxon>Vigna</taxon>
    </lineage>
</organism>
<keyword evidence="2" id="KW-0547">Nucleotide-binding</keyword>
<evidence type="ECO:0000256" key="4">
    <source>
        <dbReference type="SAM" id="MobiDB-lite"/>
    </source>
</evidence>
<keyword evidence="3" id="KW-0611">Plant defense</keyword>
<keyword evidence="7" id="KW-0347">Helicase</keyword>
<evidence type="ECO:0000313" key="7">
    <source>
        <dbReference type="RefSeq" id="XP_022640304.1"/>
    </source>
</evidence>
<evidence type="ECO:0000313" key="6">
    <source>
        <dbReference type="Proteomes" id="UP000087766"/>
    </source>
</evidence>